<name>A0A0L1JS39_9RHOB</name>
<evidence type="ECO:0000313" key="3">
    <source>
        <dbReference type="Proteomes" id="UP000036938"/>
    </source>
</evidence>
<feature type="transmembrane region" description="Helical" evidence="1">
    <location>
        <begin position="49"/>
        <end position="72"/>
    </location>
</feature>
<keyword evidence="3" id="KW-1185">Reference proteome</keyword>
<gene>
    <name evidence="2" type="ORF">ATO11_03575</name>
</gene>
<accession>A0A0L1JS39</accession>
<dbReference type="RefSeq" id="WP_050529479.1">
    <property type="nucleotide sequence ID" value="NZ_AQQZ01000002.1"/>
</dbReference>
<proteinExistence type="predicted"/>
<dbReference type="EMBL" id="AQQZ01000002">
    <property type="protein sequence ID" value="KNG94512.1"/>
    <property type="molecule type" value="Genomic_DNA"/>
</dbReference>
<keyword evidence="1" id="KW-1133">Transmembrane helix</keyword>
<keyword evidence="1" id="KW-0812">Transmembrane</keyword>
<reference evidence="2 3" key="1">
    <citation type="journal article" date="2015" name="Int. J. Syst. Evol. Microbiol.">
        <title>Aestuariivita atlantica sp. nov., isolated from deep sea sediment of the Atlantic Ocean.</title>
        <authorList>
            <person name="Li G."/>
            <person name="Lai Q."/>
            <person name="Du Y."/>
            <person name="Liu X."/>
            <person name="Sun F."/>
            <person name="Shao Z."/>
        </authorList>
    </citation>
    <scope>NUCLEOTIDE SEQUENCE [LARGE SCALE GENOMIC DNA]</scope>
    <source>
        <strain evidence="2 3">22II-S11-z3</strain>
    </source>
</reference>
<dbReference type="Proteomes" id="UP000036938">
    <property type="component" value="Unassembled WGS sequence"/>
</dbReference>
<evidence type="ECO:0000313" key="2">
    <source>
        <dbReference type="EMBL" id="KNG94512.1"/>
    </source>
</evidence>
<dbReference type="AlphaFoldDB" id="A0A0L1JS39"/>
<organism evidence="2 3">
    <name type="scientific">Pseudaestuariivita atlantica</name>
    <dbReference type="NCBI Taxonomy" id="1317121"/>
    <lineage>
        <taxon>Bacteria</taxon>
        <taxon>Pseudomonadati</taxon>
        <taxon>Pseudomonadota</taxon>
        <taxon>Alphaproteobacteria</taxon>
        <taxon>Rhodobacterales</taxon>
        <taxon>Paracoccaceae</taxon>
        <taxon>Pseudaestuariivita</taxon>
    </lineage>
</organism>
<comment type="caution">
    <text evidence="2">The sequence shown here is derived from an EMBL/GenBank/DDBJ whole genome shotgun (WGS) entry which is preliminary data.</text>
</comment>
<sequence>MRTTLTRFGHGLRRFLRDLLFEVFALPVMFAVMGFFIGLYSVLTDGMPWYIAPVGAVLGFLAGCAKMIWLWISQ</sequence>
<evidence type="ECO:0000256" key="1">
    <source>
        <dbReference type="SAM" id="Phobius"/>
    </source>
</evidence>
<feature type="transmembrane region" description="Helical" evidence="1">
    <location>
        <begin position="20"/>
        <end position="43"/>
    </location>
</feature>
<protein>
    <submittedName>
        <fullName evidence="2">Uncharacterized protein</fullName>
    </submittedName>
</protein>
<keyword evidence="1" id="KW-0472">Membrane</keyword>